<accession>A0A540K4P4</accession>
<comment type="caution">
    <text evidence="1">The sequence shown here is derived from an EMBL/GenBank/DDBJ whole genome shotgun (WGS) entry which is preliminary data.</text>
</comment>
<protein>
    <recommendedName>
        <fullName evidence="3">F-box associated domain-containing protein</fullName>
    </recommendedName>
</protein>
<name>A0A540K4P4_MALBA</name>
<evidence type="ECO:0000313" key="1">
    <source>
        <dbReference type="EMBL" id="TQD69203.1"/>
    </source>
</evidence>
<keyword evidence="2" id="KW-1185">Reference proteome</keyword>
<sequence length="149" mass="17173">MATESFGEIKIPKSLSKTPYAGLPYNDLVVSVYEDSLALVKMHCERANVCDVKFWVMQQFGVVKSWTNLYNVTLNKLVYSPPEHFAFKSNGEQVFKMHAEDGRSAQLQIVDFRSKQVKCSRVDREYQYKSMNSFVESLILLDQSDAYSY</sequence>
<proteinExistence type="predicted"/>
<dbReference type="EMBL" id="VIEB01004467">
    <property type="protein sequence ID" value="TQD69203.1"/>
    <property type="molecule type" value="Genomic_DNA"/>
</dbReference>
<gene>
    <name evidence="1" type="ORF">C1H46_045264</name>
</gene>
<dbReference type="Proteomes" id="UP000315295">
    <property type="component" value="Unassembled WGS sequence"/>
</dbReference>
<evidence type="ECO:0000313" key="2">
    <source>
        <dbReference type="Proteomes" id="UP000315295"/>
    </source>
</evidence>
<evidence type="ECO:0008006" key="3">
    <source>
        <dbReference type="Google" id="ProtNLM"/>
    </source>
</evidence>
<reference evidence="1 2" key="1">
    <citation type="journal article" date="2019" name="G3 (Bethesda)">
        <title>Sequencing of a Wild Apple (Malus baccata) Genome Unravels the Differences Between Cultivated and Wild Apple Species Regarding Disease Resistance and Cold Tolerance.</title>
        <authorList>
            <person name="Chen X."/>
        </authorList>
    </citation>
    <scope>NUCLEOTIDE SEQUENCE [LARGE SCALE GENOMIC DNA]</scope>
    <source>
        <strain evidence="2">cv. Shandingzi</strain>
        <tissue evidence="1">Leaves</tissue>
    </source>
</reference>
<organism evidence="1 2">
    <name type="scientific">Malus baccata</name>
    <name type="common">Siberian crab apple</name>
    <name type="synonym">Pyrus baccata</name>
    <dbReference type="NCBI Taxonomy" id="106549"/>
    <lineage>
        <taxon>Eukaryota</taxon>
        <taxon>Viridiplantae</taxon>
        <taxon>Streptophyta</taxon>
        <taxon>Embryophyta</taxon>
        <taxon>Tracheophyta</taxon>
        <taxon>Spermatophyta</taxon>
        <taxon>Magnoliopsida</taxon>
        <taxon>eudicotyledons</taxon>
        <taxon>Gunneridae</taxon>
        <taxon>Pentapetalae</taxon>
        <taxon>rosids</taxon>
        <taxon>fabids</taxon>
        <taxon>Rosales</taxon>
        <taxon>Rosaceae</taxon>
        <taxon>Amygdaloideae</taxon>
        <taxon>Maleae</taxon>
        <taxon>Malus</taxon>
    </lineage>
</organism>
<dbReference type="AlphaFoldDB" id="A0A540K4P4"/>